<dbReference type="PROSITE" id="PS00490">
    <property type="entry name" value="MOLYBDOPTERIN_PROK_2"/>
    <property type="match status" value="1"/>
</dbReference>
<evidence type="ECO:0000256" key="2">
    <source>
        <dbReference type="ARBA" id="ARBA00010312"/>
    </source>
</evidence>
<evidence type="ECO:0000256" key="6">
    <source>
        <dbReference type="ARBA" id="ARBA00023002"/>
    </source>
</evidence>
<dbReference type="InterPro" id="IPR009010">
    <property type="entry name" value="Asp_de-COase-like_dom_sf"/>
</dbReference>
<dbReference type="InterPro" id="IPR019546">
    <property type="entry name" value="TAT_signal_bac_arc"/>
</dbReference>
<dbReference type="GO" id="GO:0016491">
    <property type="term" value="F:oxidoreductase activity"/>
    <property type="evidence" value="ECO:0007669"/>
    <property type="project" value="UniProtKB-KW"/>
</dbReference>
<evidence type="ECO:0000256" key="8">
    <source>
        <dbReference type="ARBA" id="ARBA00023014"/>
    </source>
</evidence>
<dbReference type="Gene3D" id="2.40.40.20">
    <property type="match status" value="1"/>
</dbReference>
<dbReference type="GO" id="GO:0030288">
    <property type="term" value="C:outer membrane-bounded periplasmic space"/>
    <property type="evidence" value="ECO:0007669"/>
    <property type="project" value="TreeGrafter"/>
</dbReference>
<evidence type="ECO:0000256" key="1">
    <source>
        <dbReference type="ARBA" id="ARBA00001942"/>
    </source>
</evidence>
<comment type="similarity">
    <text evidence="2">Belongs to the prokaryotic molybdopterin-containing oxidoreductase family.</text>
</comment>
<evidence type="ECO:0000259" key="9">
    <source>
        <dbReference type="PROSITE" id="PS51669"/>
    </source>
</evidence>
<dbReference type="PROSITE" id="PS00932">
    <property type="entry name" value="MOLYBDOPTERIN_PROK_3"/>
    <property type="match status" value="1"/>
</dbReference>
<dbReference type="RefSeq" id="WP_128467288.1">
    <property type="nucleotide sequence ID" value="NZ_CP035108.1"/>
</dbReference>
<dbReference type="KEGG" id="gtl:EP073_11480"/>
<dbReference type="Pfam" id="PF00384">
    <property type="entry name" value="Molybdopterin"/>
    <property type="match status" value="1"/>
</dbReference>
<keyword evidence="4" id="KW-0479">Metal-binding</keyword>
<dbReference type="PROSITE" id="PS51318">
    <property type="entry name" value="TAT"/>
    <property type="match status" value="1"/>
</dbReference>
<dbReference type="InterPro" id="IPR006963">
    <property type="entry name" value="Mopterin_OxRdtase_4Fe-4S_dom"/>
</dbReference>
<comment type="cofactor">
    <cofactor evidence="1">
        <name>Mo-bis(molybdopterin guanine dinucleotide)</name>
        <dbReference type="ChEBI" id="CHEBI:60539"/>
    </cofactor>
</comment>
<dbReference type="InterPro" id="IPR006311">
    <property type="entry name" value="TAT_signal"/>
</dbReference>
<dbReference type="PANTHER" id="PTHR43742:SF3">
    <property type="entry name" value="DIMETHYL SULFOXIDE REDUCTASE DMSA"/>
    <property type="match status" value="1"/>
</dbReference>
<dbReference type="GO" id="GO:0043546">
    <property type="term" value="F:molybdopterin cofactor binding"/>
    <property type="evidence" value="ECO:0007669"/>
    <property type="project" value="InterPro"/>
</dbReference>
<evidence type="ECO:0000313" key="11">
    <source>
        <dbReference type="Proteomes" id="UP000287502"/>
    </source>
</evidence>
<dbReference type="SUPFAM" id="SSF53706">
    <property type="entry name" value="Formate dehydrogenase/DMSO reductase, domains 1-3"/>
    <property type="match status" value="1"/>
</dbReference>
<organism evidence="10 11">
    <name type="scientific">Geovibrio thiophilus</name>
    <dbReference type="NCBI Taxonomy" id="139438"/>
    <lineage>
        <taxon>Bacteria</taxon>
        <taxon>Pseudomonadati</taxon>
        <taxon>Deferribacterota</taxon>
        <taxon>Deferribacteres</taxon>
        <taxon>Deferribacterales</taxon>
        <taxon>Geovibrionaceae</taxon>
        <taxon>Geovibrio</taxon>
    </lineage>
</organism>
<dbReference type="Proteomes" id="UP000287502">
    <property type="component" value="Chromosome"/>
</dbReference>
<gene>
    <name evidence="10" type="ORF">EP073_11480</name>
</gene>
<evidence type="ECO:0000256" key="5">
    <source>
        <dbReference type="ARBA" id="ARBA00022729"/>
    </source>
</evidence>
<keyword evidence="5" id="KW-0732">Signal</keyword>
<dbReference type="OrthoDB" id="9816402at2"/>
<dbReference type="InterPro" id="IPR006655">
    <property type="entry name" value="Mopterin_OxRdtase_prok_CS"/>
</dbReference>
<dbReference type="GO" id="GO:0009061">
    <property type="term" value="P:anaerobic respiration"/>
    <property type="evidence" value="ECO:0007669"/>
    <property type="project" value="TreeGrafter"/>
</dbReference>
<evidence type="ECO:0000256" key="7">
    <source>
        <dbReference type="ARBA" id="ARBA00023004"/>
    </source>
</evidence>
<dbReference type="InterPro" id="IPR050612">
    <property type="entry name" value="Prok_Mopterin_Oxidored"/>
</dbReference>
<dbReference type="SUPFAM" id="SSF50692">
    <property type="entry name" value="ADC-like"/>
    <property type="match status" value="1"/>
</dbReference>
<dbReference type="Gene3D" id="3.40.228.10">
    <property type="entry name" value="Dimethylsulfoxide Reductase, domain 2"/>
    <property type="match status" value="1"/>
</dbReference>
<evidence type="ECO:0000313" key="10">
    <source>
        <dbReference type="EMBL" id="QAR34003.1"/>
    </source>
</evidence>
<name>A0A3R5UZ46_9BACT</name>
<dbReference type="PROSITE" id="PS51669">
    <property type="entry name" value="4FE4S_MOW_BIS_MGD"/>
    <property type="match status" value="1"/>
</dbReference>
<accession>A0A3R5UZ46</accession>
<dbReference type="GO" id="GO:0009055">
    <property type="term" value="F:electron transfer activity"/>
    <property type="evidence" value="ECO:0007669"/>
    <property type="project" value="TreeGrafter"/>
</dbReference>
<sequence>MSLKDKLNQVTRRDFLKGVSAVGATAAVYGCGGSGDGGKTYMEEDEENRLTPPAITETVVAGAAPHNCGGRCVTKAYVKDGVIKRFVTDETPDLNIVNGESEDLPQMRACIRCRSNTQRFYRNDRVLYPLKQTGERGDVNGFVRISWEEVATEIAAKLTSLKALYGAKSFSAHYASGDGSEVAGAASCASRLLNIMGGQMTYRNDYSWPSLEHTSWFFFGQNFYFPPGKSRQDAFNSDALFIWSGNFAESIWGTNTAWYIQQIKEKGTKVFVIDGRVSQTVVSHASEHIAVVPGTDAALVQAIMHELIVNTWNTDGSLKADPWLDAEFILRYTHGFFDDEAFTLYPAIAKTYHADVDRSTDYIVPDGSSLSAYIMGTDDRLVQAGLNGDVSVYPSQIGYNNYNADDPNDNLKDALVSVYGKVAKTPEWAESICGIPAAKIRELAEIFAKKKVTLWFGGGFQRQSEGEQLPLNGYTLGVITKNFGEPGRHVGVYTDRQPLSFGVTFPTGTNNAYADFTGIYDLSKLTAPDYTPAVTRSSYPVFLWPDIAKYGGTGKSMWNDGQVKNFPTPMKAILNFGGNCLVNQCGDYNTVSGIIKDRNNVELIVTADQFMTASAKFSDYVLPAATAFEKEGACSGWLAGDALICMNKAVEPLGEALPDYDIVAKIADKLGVLSEYTEGKTVDDWRKEAIEPLLTAYNAGMTYDEWKEKGLFHMDSSYGITDPLAAYRTDPHVGALYTPTGKFEIYSQAMVEDYEARFYDNDDARVTLEGPLHDGKTTGKFVYAIPMVIPMLEGSFADGSAADPQGYKTNYPYCLNGWHIYYRSHSTHSNNAYINEVFKKDADGNSAYLDPERELGEVWDNNVYEPIWINPADAVAEGILTGDRVIVESPRGSIYATAVVTQRVRAGWPAMGQGGWANGDNADGKPDIGGAINVLTKLRPSRICQGMTLGADTRINIRKG</sequence>
<dbReference type="InterPro" id="IPR006656">
    <property type="entry name" value="Mopterin_OxRdtase"/>
</dbReference>
<dbReference type="Pfam" id="PF01568">
    <property type="entry name" value="Molydop_binding"/>
    <property type="match status" value="1"/>
</dbReference>
<reference evidence="10 11" key="1">
    <citation type="submission" date="2019-01" db="EMBL/GenBank/DDBJ databases">
        <title>Geovibrio thiophilus DSM 11263, complete genome.</title>
        <authorList>
            <person name="Spring S."/>
            <person name="Bunk B."/>
            <person name="Sproer C."/>
        </authorList>
    </citation>
    <scope>NUCLEOTIDE SEQUENCE [LARGE SCALE GENOMIC DNA]</scope>
    <source>
        <strain evidence="10 11">DSM 11263</strain>
    </source>
</reference>
<dbReference type="NCBIfam" id="TIGR01409">
    <property type="entry name" value="TAT_signal_seq"/>
    <property type="match status" value="1"/>
</dbReference>
<keyword evidence="3" id="KW-0500">Molybdenum</keyword>
<keyword evidence="11" id="KW-1185">Reference proteome</keyword>
<dbReference type="GO" id="GO:0030151">
    <property type="term" value="F:molybdenum ion binding"/>
    <property type="evidence" value="ECO:0007669"/>
    <property type="project" value="TreeGrafter"/>
</dbReference>
<feature type="domain" description="4Fe-4S Mo/W bis-MGD-type" evidence="9">
    <location>
        <begin position="57"/>
        <end position="124"/>
    </location>
</feature>
<protein>
    <submittedName>
        <fullName evidence="10">Twin-arginine translocation signal domain-containing protein</fullName>
    </submittedName>
</protein>
<dbReference type="Gene3D" id="2.20.25.90">
    <property type="entry name" value="ADC-like domains"/>
    <property type="match status" value="1"/>
</dbReference>
<dbReference type="AlphaFoldDB" id="A0A3R5UZ46"/>
<keyword evidence="6" id="KW-0560">Oxidoreductase</keyword>
<dbReference type="PANTHER" id="PTHR43742">
    <property type="entry name" value="TRIMETHYLAMINE-N-OXIDE REDUCTASE"/>
    <property type="match status" value="1"/>
</dbReference>
<dbReference type="InterPro" id="IPR006657">
    <property type="entry name" value="MoPterin_dinucl-bd_dom"/>
</dbReference>
<dbReference type="GO" id="GO:0051536">
    <property type="term" value="F:iron-sulfur cluster binding"/>
    <property type="evidence" value="ECO:0007669"/>
    <property type="project" value="UniProtKB-KW"/>
</dbReference>
<keyword evidence="7" id="KW-0408">Iron</keyword>
<proteinExistence type="inferred from homology"/>
<keyword evidence="8" id="KW-0411">Iron-sulfur</keyword>
<evidence type="ECO:0000256" key="3">
    <source>
        <dbReference type="ARBA" id="ARBA00022505"/>
    </source>
</evidence>
<dbReference type="EMBL" id="CP035108">
    <property type="protein sequence ID" value="QAR34003.1"/>
    <property type="molecule type" value="Genomic_DNA"/>
</dbReference>
<evidence type="ECO:0000256" key="4">
    <source>
        <dbReference type="ARBA" id="ARBA00022723"/>
    </source>
</evidence>
<dbReference type="PROSITE" id="PS51257">
    <property type="entry name" value="PROKAR_LIPOPROTEIN"/>
    <property type="match status" value="1"/>
</dbReference>
<dbReference type="Gene3D" id="3.40.50.740">
    <property type="match status" value="2"/>
</dbReference>